<dbReference type="PANTHER" id="PTHR46493">
    <property type="entry name" value="PEPTIDYL-PROLYL CIS-TRANS ISOMERASE FKBP3"/>
    <property type="match status" value="1"/>
</dbReference>
<dbReference type="AlphaFoldDB" id="A0A9W8LLT6"/>
<dbReference type="PANTHER" id="PTHR46493:SF1">
    <property type="entry name" value="PEPTIDYL-PROLYL CIS-TRANS ISOMERASE FKBP3"/>
    <property type="match status" value="1"/>
</dbReference>
<reference evidence="9" key="1">
    <citation type="submission" date="2022-07" db="EMBL/GenBank/DDBJ databases">
        <title>Phylogenomic reconstructions and comparative analyses of Kickxellomycotina fungi.</title>
        <authorList>
            <person name="Reynolds N.K."/>
            <person name="Stajich J.E."/>
            <person name="Barry K."/>
            <person name="Grigoriev I.V."/>
            <person name="Crous P."/>
            <person name="Smith M.E."/>
        </authorList>
    </citation>
    <scope>NUCLEOTIDE SEQUENCE</scope>
    <source>
        <strain evidence="9">NBRC 105414</strain>
    </source>
</reference>
<organism evidence="9 10">
    <name type="scientific">Coemansia javaensis</name>
    <dbReference type="NCBI Taxonomy" id="2761396"/>
    <lineage>
        <taxon>Eukaryota</taxon>
        <taxon>Fungi</taxon>
        <taxon>Fungi incertae sedis</taxon>
        <taxon>Zoopagomycota</taxon>
        <taxon>Kickxellomycotina</taxon>
        <taxon>Kickxellomycetes</taxon>
        <taxon>Kickxellales</taxon>
        <taxon>Kickxellaceae</taxon>
        <taxon>Coemansia</taxon>
    </lineage>
</organism>
<accession>A0A9W8LLT6</accession>
<dbReference type="Gene3D" id="1.10.720.80">
    <property type="match status" value="1"/>
</dbReference>
<keyword evidence="5 6" id="KW-0413">Isomerase</keyword>
<evidence type="ECO:0000259" key="8">
    <source>
        <dbReference type="PROSITE" id="PS50059"/>
    </source>
</evidence>
<feature type="domain" description="PPIase FKBP-type" evidence="8">
    <location>
        <begin position="131"/>
        <end position="225"/>
    </location>
</feature>
<dbReference type="GO" id="GO:0003755">
    <property type="term" value="F:peptidyl-prolyl cis-trans isomerase activity"/>
    <property type="evidence" value="ECO:0007669"/>
    <property type="project" value="UniProtKB-KW"/>
</dbReference>
<keyword evidence="4 6" id="KW-0697">Rotamase</keyword>
<feature type="region of interest" description="Disordered" evidence="7">
    <location>
        <begin position="78"/>
        <end position="114"/>
    </location>
</feature>
<dbReference type="Gene3D" id="3.10.50.40">
    <property type="match status" value="1"/>
</dbReference>
<dbReference type="EMBL" id="JANBUL010000008">
    <property type="protein sequence ID" value="KAJ2785667.1"/>
    <property type="molecule type" value="Genomic_DNA"/>
</dbReference>
<comment type="catalytic activity">
    <reaction evidence="1 6">
        <text>[protein]-peptidylproline (omega=180) = [protein]-peptidylproline (omega=0)</text>
        <dbReference type="Rhea" id="RHEA:16237"/>
        <dbReference type="Rhea" id="RHEA-COMP:10747"/>
        <dbReference type="Rhea" id="RHEA-COMP:10748"/>
        <dbReference type="ChEBI" id="CHEBI:83833"/>
        <dbReference type="ChEBI" id="CHEBI:83834"/>
        <dbReference type="EC" id="5.2.1.8"/>
    </reaction>
</comment>
<comment type="caution">
    <text evidence="9">The sequence shown here is derived from an EMBL/GenBank/DDBJ whole genome shotgun (WGS) entry which is preliminary data.</text>
</comment>
<sequence>MMASEIQPRWSAEELDGDGVSKKDLVAFLQESGSNAFLLAHKLNGKLANVAKTAKRPALVAAYADLFATKQFRASDEAAADTIRQERAADAGAPQDAPGEPAEPAERKAEEPKYEKAVLKKGTGDRHPAKGDRVSVFYTGTLEDGTVFDSNAERRGRKAPTPLVFKVGTGRVIRGWDEALMTMTKGEKARLTIRPEWAYGQRGLEDAGIPPNATLVFTVELVDID</sequence>
<keyword evidence="10" id="KW-1185">Reference proteome</keyword>
<evidence type="ECO:0000313" key="10">
    <source>
        <dbReference type="Proteomes" id="UP001140217"/>
    </source>
</evidence>
<protein>
    <recommendedName>
        <fullName evidence="2 6">peptidylprolyl isomerase</fullName>
        <ecNumber evidence="2 6">5.2.1.8</ecNumber>
    </recommendedName>
</protein>
<evidence type="ECO:0000256" key="5">
    <source>
        <dbReference type="ARBA" id="ARBA00023235"/>
    </source>
</evidence>
<dbReference type="Pfam" id="PF00254">
    <property type="entry name" value="FKBP_C"/>
    <property type="match status" value="1"/>
</dbReference>
<dbReference type="InterPro" id="IPR001179">
    <property type="entry name" value="PPIase_FKBP_dom"/>
</dbReference>
<feature type="compositionally biased region" description="Low complexity" evidence="7">
    <location>
        <begin position="90"/>
        <end position="102"/>
    </location>
</feature>
<dbReference type="Proteomes" id="UP001140217">
    <property type="component" value="Unassembled WGS sequence"/>
</dbReference>
<gene>
    <name evidence="9" type="primary">FKBP3</name>
    <name evidence="9" type="ORF">H4R18_000358</name>
</gene>
<evidence type="ECO:0000256" key="2">
    <source>
        <dbReference type="ARBA" id="ARBA00013194"/>
    </source>
</evidence>
<dbReference type="EC" id="5.2.1.8" evidence="2 6"/>
<dbReference type="OrthoDB" id="1902587at2759"/>
<evidence type="ECO:0000313" key="9">
    <source>
        <dbReference type="EMBL" id="KAJ2785667.1"/>
    </source>
</evidence>
<evidence type="ECO:0000256" key="4">
    <source>
        <dbReference type="ARBA" id="ARBA00023110"/>
    </source>
</evidence>
<evidence type="ECO:0000256" key="3">
    <source>
        <dbReference type="ARBA" id="ARBA00022553"/>
    </source>
</evidence>
<evidence type="ECO:0000256" key="6">
    <source>
        <dbReference type="PROSITE-ProRule" id="PRU00277"/>
    </source>
</evidence>
<proteinExistence type="predicted"/>
<dbReference type="CDD" id="cd21063">
    <property type="entry name" value="BTHB_FKBP25"/>
    <property type="match status" value="1"/>
</dbReference>
<feature type="compositionally biased region" description="Basic and acidic residues" evidence="7">
    <location>
        <begin position="104"/>
        <end position="114"/>
    </location>
</feature>
<evidence type="ECO:0000256" key="7">
    <source>
        <dbReference type="SAM" id="MobiDB-lite"/>
    </source>
</evidence>
<dbReference type="FunFam" id="3.10.50.40:FF:000006">
    <property type="entry name" value="Peptidyl-prolyl cis-trans isomerase"/>
    <property type="match status" value="1"/>
</dbReference>
<evidence type="ECO:0000256" key="1">
    <source>
        <dbReference type="ARBA" id="ARBA00000971"/>
    </source>
</evidence>
<dbReference type="InterPro" id="IPR041200">
    <property type="entry name" value="FKBP3_BTHB"/>
</dbReference>
<dbReference type="Pfam" id="PF18410">
    <property type="entry name" value="BTHB"/>
    <property type="match status" value="1"/>
</dbReference>
<dbReference type="SUPFAM" id="SSF54534">
    <property type="entry name" value="FKBP-like"/>
    <property type="match status" value="1"/>
</dbReference>
<keyword evidence="3" id="KW-0597">Phosphoprotein</keyword>
<name>A0A9W8LLT6_9FUNG</name>
<dbReference type="PROSITE" id="PS50059">
    <property type="entry name" value="FKBP_PPIASE"/>
    <property type="match status" value="1"/>
</dbReference>
<dbReference type="InterPro" id="IPR046357">
    <property type="entry name" value="PPIase_dom_sf"/>
</dbReference>
<dbReference type="InterPro" id="IPR043368">
    <property type="entry name" value="FKBP3"/>
</dbReference>